<dbReference type="EMBL" id="PFWP01000039">
    <property type="protein sequence ID" value="PJA49675.1"/>
    <property type="molecule type" value="Genomic_DNA"/>
</dbReference>
<dbReference type="SUPFAM" id="SSF53448">
    <property type="entry name" value="Nucleotide-diphospho-sugar transferases"/>
    <property type="match status" value="1"/>
</dbReference>
<feature type="non-terminal residue" evidence="5">
    <location>
        <position position="1"/>
    </location>
</feature>
<sequence length="232" mass="27459">KIIKNKKNLGFAKGNNQGLEVAKGDFVMILNSDTIVQKGTLEKLVEFTKDTPLYAVSPLLVNPNGTIQEEYYMRFPNLWQIFGYHYPLLRILFMRLPLKWLAVSRMKKKPFEVEQLPGAALMAPKEVWQKVGLLDEDYQFLYEDVDWCWRAKKMRVKLMVVPEAKVTHLGGGSWKKKLNWDGFEFYRDYFEALLLFVRKNYGEGKLKFFRFSLLLNFLLRGKLKLFFYFLKK</sequence>
<evidence type="ECO:0000313" key="5">
    <source>
        <dbReference type="EMBL" id="PJA49675.1"/>
    </source>
</evidence>
<dbReference type="PANTHER" id="PTHR43179">
    <property type="entry name" value="RHAMNOSYLTRANSFERASE WBBL"/>
    <property type="match status" value="1"/>
</dbReference>
<keyword evidence="3" id="KW-0808">Transferase</keyword>
<protein>
    <recommendedName>
        <fullName evidence="4">Glycosyltransferase 2-like domain-containing protein</fullName>
    </recommendedName>
</protein>
<dbReference type="InterPro" id="IPR029044">
    <property type="entry name" value="Nucleotide-diphossugar_trans"/>
</dbReference>
<reference evidence="6" key="1">
    <citation type="submission" date="2017-09" db="EMBL/GenBank/DDBJ databases">
        <title>Depth-based differentiation of microbial function through sediment-hosted aquifers and enrichment of novel symbionts in the deep terrestrial subsurface.</title>
        <authorList>
            <person name="Probst A.J."/>
            <person name="Ladd B."/>
            <person name="Jarett J.K."/>
            <person name="Geller-Mcgrath D.E."/>
            <person name="Sieber C.M.K."/>
            <person name="Emerson J.B."/>
            <person name="Anantharaman K."/>
            <person name="Thomas B.C."/>
            <person name="Malmstrom R."/>
            <person name="Stieglmeier M."/>
            <person name="Klingl A."/>
            <person name="Woyke T."/>
            <person name="Ryan C.M."/>
            <person name="Banfield J.F."/>
        </authorList>
    </citation>
    <scope>NUCLEOTIDE SEQUENCE [LARGE SCALE GENOMIC DNA]</scope>
</reference>
<dbReference type="Gene3D" id="3.90.550.10">
    <property type="entry name" value="Spore Coat Polysaccharide Biosynthesis Protein SpsA, Chain A"/>
    <property type="match status" value="1"/>
</dbReference>
<organism evidence="5 6">
    <name type="scientific">Candidatus Shapirobacteria bacterium CG_4_9_14_3_um_filter_39_13</name>
    <dbReference type="NCBI Taxonomy" id="1974479"/>
    <lineage>
        <taxon>Bacteria</taxon>
        <taxon>Candidatus Shapironibacteriota</taxon>
    </lineage>
</organism>
<feature type="domain" description="Glycosyltransferase 2-like" evidence="4">
    <location>
        <begin position="1"/>
        <end position="86"/>
    </location>
</feature>
<comment type="similarity">
    <text evidence="1">Belongs to the glycosyltransferase 2 family.</text>
</comment>
<evidence type="ECO:0000259" key="4">
    <source>
        <dbReference type="Pfam" id="PF00535"/>
    </source>
</evidence>
<evidence type="ECO:0000256" key="1">
    <source>
        <dbReference type="ARBA" id="ARBA00006739"/>
    </source>
</evidence>
<evidence type="ECO:0000256" key="2">
    <source>
        <dbReference type="ARBA" id="ARBA00022676"/>
    </source>
</evidence>
<dbReference type="Pfam" id="PF00535">
    <property type="entry name" value="Glycos_transf_2"/>
    <property type="match status" value="1"/>
</dbReference>
<keyword evidence="2" id="KW-0328">Glycosyltransferase</keyword>
<dbReference type="GO" id="GO:0016757">
    <property type="term" value="F:glycosyltransferase activity"/>
    <property type="evidence" value="ECO:0007669"/>
    <property type="project" value="UniProtKB-KW"/>
</dbReference>
<evidence type="ECO:0000256" key="3">
    <source>
        <dbReference type="ARBA" id="ARBA00022679"/>
    </source>
</evidence>
<name>A0A2M7XLM4_9BACT</name>
<comment type="caution">
    <text evidence="5">The sequence shown here is derived from an EMBL/GenBank/DDBJ whole genome shotgun (WGS) entry which is preliminary data.</text>
</comment>
<proteinExistence type="inferred from homology"/>
<evidence type="ECO:0000313" key="6">
    <source>
        <dbReference type="Proteomes" id="UP000230062"/>
    </source>
</evidence>
<dbReference type="InterPro" id="IPR001173">
    <property type="entry name" value="Glyco_trans_2-like"/>
</dbReference>
<gene>
    <name evidence="5" type="ORF">CO169_01425</name>
</gene>
<accession>A0A2M7XLM4</accession>
<dbReference type="Proteomes" id="UP000230062">
    <property type="component" value="Unassembled WGS sequence"/>
</dbReference>
<dbReference type="AlphaFoldDB" id="A0A2M7XLM4"/>
<dbReference type="PANTHER" id="PTHR43179:SF12">
    <property type="entry name" value="GALACTOFURANOSYLTRANSFERASE GLFT2"/>
    <property type="match status" value="1"/>
</dbReference>